<gene>
    <name evidence="1" type="ORF">Pa4123_42350</name>
</gene>
<evidence type="ECO:0000313" key="1">
    <source>
        <dbReference type="EMBL" id="GLH98960.1"/>
    </source>
</evidence>
<dbReference type="Proteomes" id="UP001144280">
    <property type="component" value="Unassembled WGS sequence"/>
</dbReference>
<sequence length="131" mass="13927">MHVVGSLFRVRSPLIDAIPLDRRAATSGSAPVAAVPPGLRGWRRCAAALCAVRAALCAVRAALCAVRAASCASIKGIRMDQGRTHVEKRSNRVRLPLIGGSGVATRRVGLAWGRTRVETRSKRVRLPLIGV</sequence>
<evidence type="ECO:0000313" key="2">
    <source>
        <dbReference type="Proteomes" id="UP001144280"/>
    </source>
</evidence>
<proteinExistence type="predicted"/>
<keyword evidence="2" id="KW-1185">Reference proteome</keyword>
<protein>
    <submittedName>
        <fullName evidence="1">Uncharacterized protein</fullName>
    </submittedName>
</protein>
<comment type="caution">
    <text evidence="1">The sequence shown here is derived from an EMBL/GenBank/DDBJ whole genome shotgun (WGS) entry which is preliminary data.</text>
</comment>
<name>A0ABQ5QXD2_9ACTN</name>
<dbReference type="EMBL" id="BSDI01000019">
    <property type="protein sequence ID" value="GLH98960.1"/>
    <property type="molecule type" value="Genomic_DNA"/>
</dbReference>
<accession>A0ABQ5QXD2</accession>
<reference evidence="1" key="1">
    <citation type="submission" date="2022-12" db="EMBL/GenBank/DDBJ databases">
        <title>New Phytohabitans aurantiacus sp. RD004123 nov., an actinomycete isolated from soil.</title>
        <authorList>
            <person name="Triningsih D.W."/>
            <person name="Harunari E."/>
            <person name="Igarashi Y."/>
        </authorList>
    </citation>
    <scope>NUCLEOTIDE SEQUENCE</scope>
    <source>
        <strain evidence="1">RD004123</strain>
    </source>
</reference>
<organism evidence="1 2">
    <name type="scientific">Phytohabitans aurantiacus</name>
    <dbReference type="NCBI Taxonomy" id="3016789"/>
    <lineage>
        <taxon>Bacteria</taxon>
        <taxon>Bacillati</taxon>
        <taxon>Actinomycetota</taxon>
        <taxon>Actinomycetes</taxon>
        <taxon>Micromonosporales</taxon>
        <taxon>Micromonosporaceae</taxon>
    </lineage>
</organism>